<dbReference type="Gene3D" id="2.30.30.60">
    <property type="match status" value="1"/>
</dbReference>
<evidence type="ECO:0000313" key="7">
    <source>
        <dbReference type="EMBL" id="SSZ55878.1"/>
    </source>
</evidence>
<evidence type="ECO:0000256" key="2">
    <source>
        <dbReference type="ARBA" id="ARBA00022692"/>
    </source>
</evidence>
<feature type="transmembrane region" description="Helical" evidence="5">
    <location>
        <begin position="111"/>
        <end position="131"/>
    </location>
</feature>
<keyword evidence="2 5" id="KW-0812">Transmembrane</keyword>
<evidence type="ECO:0000256" key="5">
    <source>
        <dbReference type="SAM" id="Phobius"/>
    </source>
</evidence>
<dbReference type="SUPFAM" id="SSF50182">
    <property type="entry name" value="Sm-like ribonucleoproteins"/>
    <property type="match status" value="1"/>
</dbReference>
<dbReference type="RefSeq" id="WP_002688782.1">
    <property type="nucleotide sequence ID" value="NZ_JAXFPJ010000053.1"/>
</dbReference>
<sequence length="421" mass="48066">MNDEFKETKGFLQNISDGLHVFIRDTMPDGMILVTQILAKTILLLALLFVLNFVFKIVVHFVFKLIKKYSQNLVLRAIYESKVLNMMSVFLAVGVAAKMVSSVFYRHPKSHVFFDTIFGLILVLVFAFLYVRTLKAVERYFFLKGDYARITGIRAVTQTLKIIGIVLCIFIGVSIIFQVTLENIFKSLGAMTALILLIFRDTVLGFITGLHVSASKSVKVGDWIGIPKYDIEGNIEDINLLTTKIRNFDKTVSTVPTYDLLSTEIRNNQVMAEGNRRRIKRAIVFNINSFKFVDEALYQKLESINLLSDYLESKKAEINEMRMGIPYADNIINGPQLTNIGVFRRYVLNYLNQSPNIDRKEVVLVRQLDITPQGMPLEIYCFANKATMKDFEEIQADIFDHLLASTKIFDLEVMQTIGLKN</sequence>
<keyword evidence="4 5" id="KW-0472">Membrane</keyword>
<reference evidence="8 10" key="2">
    <citation type="submission" date="2018-11" db="EMBL/GenBank/DDBJ databases">
        <authorList>
            <consortium name="Pathogen Informatics"/>
        </authorList>
    </citation>
    <scope>NUCLEOTIDE SEQUENCE [LARGE SCALE GENOMIC DNA]</scope>
    <source>
        <strain evidence="8 10">NCTC12929</strain>
    </source>
</reference>
<feature type="transmembrane region" description="Helical" evidence="5">
    <location>
        <begin position="37"/>
        <end position="63"/>
    </location>
</feature>
<keyword evidence="3 5" id="KW-1133">Transmembrane helix</keyword>
<evidence type="ECO:0000313" key="9">
    <source>
        <dbReference type="Proteomes" id="UP000255515"/>
    </source>
</evidence>
<dbReference type="GO" id="GO:0071470">
    <property type="term" value="P:cellular response to osmotic stress"/>
    <property type="evidence" value="ECO:0007669"/>
    <property type="project" value="InterPro"/>
</dbReference>
<dbReference type="EMBL" id="UYIV01000001">
    <property type="protein sequence ID" value="VDH03077.1"/>
    <property type="molecule type" value="Genomic_DNA"/>
</dbReference>
<dbReference type="PANTHER" id="PTHR30414:SF0">
    <property type="entry name" value="MINICONDUCTANCE MECHANOSENSITIVE CHANNEL YBDG"/>
    <property type="match status" value="1"/>
</dbReference>
<evidence type="ECO:0000256" key="3">
    <source>
        <dbReference type="ARBA" id="ARBA00022989"/>
    </source>
</evidence>
<comment type="subcellular location">
    <subcellularLocation>
        <location evidence="1">Membrane</location>
    </subcellularLocation>
</comment>
<accession>A0A376C120</accession>
<evidence type="ECO:0000259" key="6">
    <source>
        <dbReference type="Pfam" id="PF00924"/>
    </source>
</evidence>
<dbReference type="InterPro" id="IPR006685">
    <property type="entry name" value="MscS_channel_2nd"/>
</dbReference>
<dbReference type="PANTHER" id="PTHR30414">
    <property type="entry name" value="MINICONDUCTANCE MECHANOSENSITIVE CHANNEL YBDG"/>
    <property type="match status" value="1"/>
</dbReference>
<evidence type="ECO:0000256" key="1">
    <source>
        <dbReference type="ARBA" id="ARBA00004370"/>
    </source>
</evidence>
<dbReference type="AlphaFoldDB" id="A0A376C120"/>
<evidence type="ECO:0000313" key="8">
    <source>
        <dbReference type="EMBL" id="VDH03077.1"/>
    </source>
</evidence>
<feature type="transmembrane region" description="Helical" evidence="5">
    <location>
        <begin position="83"/>
        <end position="105"/>
    </location>
</feature>
<feature type="domain" description="Mechanosensitive ion channel MscS" evidence="6">
    <location>
        <begin position="201"/>
        <end position="267"/>
    </location>
</feature>
<dbReference type="Proteomes" id="UP000270205">
    <property type="component" value="Unassembled WGS sequence"/>
</dbReference>
<feature type="transmembrane region" description="Helical" evidence="5">
    <location>
        <begin position="162"/>
        <end position="181"/>
    </location>
</feature>
<name>A0A376C120_9FLAO</name>
<organism evidence="7 9">
    <name type="scientific">Bergeyella zoohelcum</name>
    <dbReference type="NCBI Taxonomy" id="1015"/>
    <lineage>
        <taxon>Bacteria</taxon>
        <taxon>Pseudomonadati</taxon>
        <taxon>Bacteroidota</taxon>
        <taxon>Flavobacteriia</taxon>
        <taxon>Flavobacteriales</taxon>
        <taxon>Weeksellaceae</taxon>
        <taxon>Bergeyella</taxon>
    </lineage>
</organism>
<evidence type="ECO:0000313" key="10">
    <source>
        <dbReference type="Proteomes" id="UP000270205"/>
    </source>
</evidence>
<proteinExistence type="predicted"/>
<dbReference type="Proteomes" id="UP000255515">
    <property type="component" value="Unassembled WGS sequence"/>
</dbReference>
<protein>
    <submittedName>
        <fullName evidence="8">Mechanosensitive ion channel family protein</fullName>
    </submittedName>
    <submittedName>
        <fullName evidence="7">Miniconductance mechanosensitive channel</fullName>
    </submittedName>
</protein>
<dbReference type="GO" id="GO:0008381">
    <property type="term" value="F:mechanosensitive monoatomic ion channel activity"/>
    <property type="evidence" value="ECO:0007669"/>
    <property type="project" value="InterPro"/>
</dbReference>
<dbReference type="InterPro" id="IPR010920">
    <property type="entry name" value="LSM_dom_sf"/>
</dbReference>
<evidence type="ECO:0000256" key="4">
    <source>
        <dbReference type="ARBA" id="ARBA00023136"/>
    </source>
</evidence>
<dbReference type="Pfam" id="PF00924">
    <property type="entry name" value="MS_channel_2nd"/>
    <property type="match status" value="1"/>
</dbReference>
<dbReference type="GO" id="GO:0005886">
    <property type="term" value="C:plasma membrane"/>
    <property type="evidence" value="ECO:0007669"/>
    <property type="project" value="TreeGrafter"/>
</dbReference>
<gene>
    <name evidence="7" type="primary">mscM</name>
    <name evidence="7" type="ORF">NCTC11661_01277</name>
    <name evidence="8" type="ORF">NCTC12929_00445</name>
</gene>
<dbReference type="InterPro" id="IPR030192">
    <property type="entry name" value="YbdG"/>
</dbReference>
<reference evidence="7 9" key="1">
    <citation type="submission" date="2018-06" db="EMBL/GenBank/DDBJ databases">
        <authorList>
            <consortium name="Pathogen Informatics"/>
            <person name="Doyle S."/>
        </authorList>
    </citation>
    <scope>NUCLEOTIDE SEQUENCE [LARGE SCALE GENOMIC DNA]</scope>
    <source>
        <strain evidence="7 9">NCTC11661</strain>
    </source>
</reference>
<dbReference type="EMBL" id="UFTJ01000002">
    <property type="protein sequence ID" value="SSZ55878.1"/>
    <property type="molecule type" value="Genomic_DNA"/>
</dbReference>
<dbReference type="InterPro" id="IPR023408">
    <property type="entry name" value="MscS_beta-dom_sf"/>
</dbReference>